<accession>A0A3R9X0Z7</accession>
<reference evidence="2 4" key="1">
    <citation type="submission" date="2018-10" db="EMBL/GenBank/DDBJ databases">
        <title>Co-occurring genomic capacity for anaerobic methane metabolism and dissimilatory sulfite reduction discovered in the Korarchaeota.</title>
        <authorList>
            <person name="Mckay L.J."/>
            <person name="Dlakic M."/>
            <person name="Fields M.W."/>
            <person name="Delmont T.O."/>
            <person name="Eren A.M."/>
            <person name="Jay Z.J."/>
            <person name="Klingelsmith K.B."/>
            <person name="Rusch D.B."/>
            <person name="Inskeep W.P."/>
        </authorList>
    </citation>
    <scope>NUCLEOTIDE SEQUENCE [LARGE SCALE GENOMIC DNA]</scope>
    <source>
        <strain evidence="2 4">MDKW</strain>
    </source>
</reference>
<evidence type="ECO:0000313" key="4">
    <source>
        <dbReference type="Proteomes" id="UP000277582"/>
    </source>
</evidence>
<dbReference type="AlphaFoldDB" id="A0A3R9X0Z7"/>
<sequence length="106" mass="11999">MKGKRGLSQLDYLGNLEEVLAPAPRLKIIVFLFLKEEANIMRISRETGLSYMAVSRHLNALLSRGIVGEKRFGRIRVFYLNYNNPLTVEIRNFLLSLSGRSGKTGT</sequence>
<evidence type="ECO:0000259" key="1">
    <source>
        <dbReference type="PROSITE" id="PS50987"/>
    </source>
</evidence>
<dbReference type="PROSITE" id="PS50987">
    <property type="entry name" value="HTH_ARSR_2"/>
    <property type="match status" value="1"/>
</dbReference>
<dbReference type="GO" id="GO:0003700">
    <property type="term" value="F:DNA-binding transcription factor activity"/>
    <property type="evidence" value="ECO:0007669"/>
    <property type="project" value="InterPro"/>
</dbReference>
<dbReference type="Gene3D" id="1.10.10.10">
    <property type="entry name" value="Winged helix-like DNA-binding domain superfamily/Winged helix DNA-binding domain"/>
    <property type="match status" value="1"/>
</dbReference>
<dbReference type="Proteomes" id="UP000277582">
    <property type="component" value="Unassembled WGS sequence"/>
</dbReference>
<dbReference type="InterPro" id="IPR036388">
    <property type="entry name" value="WH-like_DNA-bd_sf"/>
</dbReference>
<dbReference type="EMBL" id="RXII01000105">
    <property type="protein sequence ID" value="RZN59433.1"/>
    <property type="molecule type" value="Genomic_DNA"/>
</dbReference>
<keyword evidence="4" id="KW-1185">Reference proteome</keyword>
<dbReference type="Pfam" id="PF01022">
    <property type="entry name" value="HTH_5"/>
    <property type="match status" value="1"/>
</dbReference>
<proteinExistence type="predicted"/>
<feature type="domain" description="HTH arsR-type" evidence="1">
    <location>
        <begin position="7"/>
        <end position="100"/>
    </location>
</feature>
<protein>
    <submittedName>
        <fullName evidence="2">ArsR family transcriptional regulator</fullName>
    </submittedName>
</protein>
<dbReference type="Proteomes" id="UP000316217">
    <property type="component" value="Unassembled WGS sequence"/>
</dbReference>
<evidence type="ECO:0000313" key="5">
    <source>
        <dbReference type="Proteomes" id="UP000316217"/>
    </source>
</evidence>
<dbReference type="EMBL" id="RCOS01000146">
    <property type="protein sequence ID" value="RSN72602.1"/>
    <property type="molecule type" value="Genomic_DNA"/>
</dbReference>
<evidence type="ECO:0000313" key="3">
    <source>
        <dbReference type="EMBL" id="RZN59433.1"/>
    </source>
</evidence>
<dbReference type="InterPro" id="IPR036390">
    <property type="entry name" value="WH_DNA-bd_sf"/>
</dbReference>
<evidence type="ECO:0000313" key="2">
    <source>
        <dbReference type="EMBL" id="RSN72602.1"/>
    </source>
</evidence>
<comment type="caution">
    <text evidence="2">The sequence shown here is derived from an EMBL/GenBank/DDBJ whole genome shotgun (WGS) entry which is preliminary data.</text>
</comment>
<dbReference type="InterPro" id="IPR011991">
    <property type="entry name" value="ArsR-like_HTH"/>
</dbReference>
<dbReference type="InterPro" id="IPR001845">
    <property type="entry name" value="HTH_ArsR_DNA-bd_dom"/>
</dbReference>
<reference evidence="3 5" key="2">
    <citation type="journal article" date="2019" name="Nat. Microbiol.">
        <title>Wide diversity of methane and short-chain alkane metabolisms in uncultured archaea.</title>
        <authorList>
            <person name="Borrel G."/>
            <person name="Adam P.S."/>
            <person name="McKay L.J."/>
            <person name="Chen L.X."/>
            <person name="Sierra-Garcia I.N."/>
            <person name="Sieber C.M."/>
            <person name="Letourneur Q."/>
            <person name="Ghozlane A."/>
            <person name="Andersen G.L."/>
            <person name="Li W.J."/>
            <person name="Hallam S.J."/>
            <person name="Muyzer G."/>
            <person name="de Oliveira V.M."/>
            <person name="Inskeep W.P."/>
            <person name="Banfield J.F."/>
            <person name="Gribaldo S."/>
        </authorList>
    </citation>
    <scope>NUCLEOTIDE SEQUENCE [LARGE SCALE GENOMIC DNA]</scope>
    <source>
        <strain evidence="3">NM4</strain>
    </source>
</reference>
<name>A0A3R9X0Z7_9CREN</name>
<organism evidence="2 4">
    <name type="scientific">Candidatus Methanodesulfokora washburnensis</name>
    <dbReference type="NCBI Taxonomy" id="2478471"/>
    <lineage>
        <taxon>Archaea</taxon>
        <taxon>Thermoproteota</taxon>
        <taxon>Candidatus Korarchaeia</taxon>
        <taxon>Candidatus Korarchaeia incertae sedis</taxon>
        <taxon>Candidatus Methanodesulfokora</taxon>
    </lineage>
</organism>
<gene>
    <name evidence="2" type="ORF">D6D85_13325</name>
    <name evidence="3" type="ORF">EF810_06760</name>
</gene>
<dbReference type="SUPFAM" id="SSF46785">
    <property type="entry name" value="Winged helix' DNA-binding domain"/>
    <property type="match status" value="1"/>
</dbReference>
<dbReference type="CDD" id="cd00090">
    <property type="entry name" value="HTH_ARSR"/>
    <property type="match status" value="1"/>
</dbReference>